<feature type="transmembrane region" description="Helical" evidence="1">
    <location>
        <begin position="327"/>
        <end position="348"/>
    </location>
</feature>
<evidence type="ECO:0000313" key="3">
    <source>
        <dbReference type="Proteomes" id="UP001500443"/>
    </source>
</evidence>
<feature type="transmembrane region" description="Helical" evidence="1">
    <location>
        <begin position="121"/>
        <end position="142"/>
    </location>
</feature>
<keyword evidence="1" id="KW-0472">Membrane</keyword>
<reference evidence="2 3" key="1">
    <citation type="journal article" date="2019" name="Int. J. Syst. Evol. Microbiol.">
        <title>The Global Catalogue of Microorganisms (GCM) 10K type strain sequencing project: providing services to taxonomists for standard genome sequencing and annotation.</title>
        <authorList>
            <consortium name="The Broad Institute Genomics Platform"/>
            <consortium name="The Broad Institute Genome Sequencing Center for Infectious Disease"/>
            <person name="Wu L."/>
            <person name="Ma J."/>
        </authorList>
    </citation>
    <scope>NUCLEOTIDE SEQUENCE [LARGE SCALE GENOMIC DNA]</scope>
    <source>
        <strain evidence="2 3">JCM 15481</strain>
    </source>
</reference>
<evidence type="ECO:0000256" key="1">
    <source>
        <dbReference type="SAM" id="Phobius"/>
    </source>
</evidence>
<dbReference type="EMBL" id="BAAAPF010000014">
    <property type="protein sequence ID" value="GAA2112167.1"/>
    <property type="molecule type" value="Genomic_DNA"/>
</dbReference>
<feature type="transmembrane region" description="Helical" evidence="1">
    <location>
        <begin position="355"/>
        <end position="374"/>
    </location>
</feature>
<dbReference type="InterPro" id="IPR010640">
    <property type="entry name" value="Low_temperature_requirement_A"/>
</dbReference>
<keyword evidence="1" id="KW-1133">Transmembrane helix</keyword>
<feature type="transmembrane region" description="Helical" evidence="1">
    <location>
        <begin position="57"/>
        <end position="79"/>
    </location>
</feature>
<organism evidence="2 3">
    <name type="scientific">Streptomyces synnematoformans</name>
    <dbReference type="NCBI Taxonomy" id="415721"/>
    <lineage>
        <taxon>Bacteria</taxon>
        <taxon>Bacillati</taxon>
        <taxon>Actinomycetota</taxon>
        <taxon>Actinomycetes</taxon>
        <taxon>Kitasatosporales</taxon>
        <taxon>Streptomycetaceae</taxon>
        <taxon>Streptomyces</taxon>
    </lineage>
</organism>
<sequence>MTTEHDESGTFERPRLRRVVSTGADHRVTPAELFFDLVFVYAFMQVTALLAEDPTPMRLLGGGVVLALLWWCWCCFAWLGNVVRADTGPLLGVLLAAMAAVLVVSLTLPEVFAGGDGDINAPLVFVLCYGALRVLHLVAYWVAHPGDDRLRATIRATALTSVAPPFVLLVVGSFFTGWAQILIWLAAVVIDYAAIYVTGGSGWRVTSPAHFAERHGLIVIIALGESIVAVGVAVRGYPATYGVLAAAAAGLLVSAGLWRLYFHRVAEPAEERLTEAADDARTRLARDVYTFLHLPLVGGVVLSALGVKELLHQIADTGHYDLSEPLHGVGAWALAGGVGLFLLGAAAIRWRTGGRAPAVLAVGAAVCLAAGPAVEQIPGLVALGALAVVTAAVVGLYGREAGGATP</sequence>
<dbReference type="RefSeq" id="WP_344288282.1">
    <property type="nucleotide sequence ID" value="NZ_BAAAPF010000014.1"/>
</dbReference>
<dbReference type="PANTHER" id="PTHR36840">
    <property type="entry name" value="BLL5714 PROTEIN"/>
    <property type="match status" value="1"/>
</dbReference>
<keyword evidence="1" id="KW-0812">Transmembrane</keyword>
<feature type="transmembrane region" description="Helical" evidence="1">
    <location>
        <begin position="33"/>
        <end position="51"/>
    </location>
</feature>
<feature type="transmembrane region" description="Helical" evidence="1">
    <location>
        <begin position="288"/>
        <end position="307"/>
    </location>
</feature>
<evidence type="ECO:0000313" key="2">
    <source>
        <dbReference type="EMBL" id="GAA2112167.1"/>
    </source>
</evidence>
<keyword evidence="3" id="KW-1185">Reference proteome</keyword>
<gene>
    <name evidence="2" type="ORF">GCM10009802_10190</name>
</gene>
<dbReference type="PANTHER" id="PTHR36840:SF1">
    <property type="entry name" value="BLL5714 PROTEIN"/>
    <property type="match status" value="1"/>
</dbReference>
<feature type="transmembrane region" description="Helical" evidence="1">
    <location>
        <begin position="380"/>
        <end position="398"/>
    </location>
</feature>
<feature type="transmembrane region" description="Helical" evidence="1">
    <location>
        <begin position="154"/>
        <end position="175"/>
    </location>
</feature>
<name>A0ABN2XJ95_9ACTN</name>
<feature type="transmembrane region" description="Helical" evidence="1">
    <location>
        <begin position="215"/>
        <end position="234"/>
    </location>
</feature>
<comment type="caution">
    <text evidence="2">The sequence shown here is derived from an EMBL/GenBank/DDBJ whole genome shotgun (WGS) entry which is preliminary data.</text>
</comment>
<dbReference type="Pfam" id="PF06772">
    <property type="entry name" value="LtrA"/>
    <property type="match status" value="1"/>
</dbReference>
<accession>A0ABN2XJ95</accession>
<dbReference type="Proteomes" id="UP001500443">
    <property type="component" value="Unassembled WGS sequence"/>
</dbReference>
<proteinExistence type="predicted"/>
<protein>
    <submittedName>
        <fullName evidence="2">Low temperature requirement protein A</fullName>
    </submittedName>
</protein>
<feature type="transmembrane region" description="Helical" evidence="1">
    <location>
        <begin position="91"/>
        <end position="109"/>
    </location>
</feature>
<feature type="transmembrane region" description="Helical" evidence="1">
    <location>
        <begin position="181"/>
        <end position="203"/>
    </location>
</feature>
<feature type="transmembrane region" description="Helical" evidence="1">
    <location>
        <begin position="240"/>
        <end position="262"/>
    </location>
</feature>